<reference evidence="1 2" key="1">
    <citation type="submission" date="2016-10" db="EMBL/GenBank/DDBJ databases">
        <authorList>
            <person name="de Groot N.N."/>
        </authorList>
    </citation>
    <scope>NUCLEOTIDE SEQUENCE [LARGE SCALE GENOMIC DNA]</scope>
    <source>
        <strain evidence="1 2">ATCC 51969</strain>
    </source>
</reference>
<dbReference type="AlphaFoldDB" id="A0A1I2B860"/>
<dbReference type="RefSeq" id="WP_229678301.1">
    <property type="nucleotide sequence ID" value="NZ_FONS01000001.1"/>
</dbReference>
<protein>
    <submittedName>
        <fullName evidence="1">Uncharacterized protein</fullName>
    </submittedName>
</protein>
<dbReference type="Proteomes" id="UP000183129">
    <property type="component" value="Unassembled WGS sequence"/>
</dbReference>
<organism evidence="1 2">
    <name type="scientific">Pedobacter antarcticus</name>
    <dbReference type="NCBI Taxonomy" id="34086"/>
    <lineage>
        <taxon>Bacteria</taxon>
        <taxon>Pseudomonadati</taxon>
        <taxon>Bacteroidota</taxon>
        <taxon>Sphingobacteriia</taxon>
        <taxon>Sphingobacteriales</taxon>
        <taxon>Sphingobacteriaceae</taxon>
        <taxon>Pedobacter</taxon>
    </lineage>
</organism>
<sequence>MTKETYKATLKHDTGTVTLTVVSLSGKQGAIQQITTAEGCPECAIADIVQIDKNTRQDEMKAKTIEEAKSLAKGKSLEKQYKAEAIYIIYCNRTKYFYIDTDSLIRLWEQLIGYYENGTYTAEKSQS</sequence>
<evidence type="ECO:0000313" key="2">
    <source>
        <dbReference type="Proteomes" id="UP000183129"/>
    </source>
</evidence>
<gene>
    <name evidence="1" type="ORF">SAMN03003324_00767</name>
</gene>
<dbReference type="EMBL" id="FONS01000001">
    <property type="protein sequence ID" value="SFE52335.1"/>
    <property type="molecule type" value="Genomic_DNA"/>
</dbReference>
<evidence type="ECO:0000313" key="1">
    <source>
        <dbReference type="EMBL" id="SFE52335.1"/>
    </source>
</evidence>
<name>A0A1I2B860_9SPHI</name>
<proteinExistence type="predicted"/>
<accession>A0A1I2B860</accession>